<dbReference type="EMBL" id="CH479184">
    <property type="protein sequence ID" value="EDW37300.1"/>
    <property type="molecule type" value="Genomic_DNA"/>
</dbReference>
<dbReference type="Proteomes" id="UP000008744">
    <property type="component" value="Unassembled WGS sequence"/>
</dbReference>
<name>B4GKY4_DROPE</name>
<reference evidence="1 2" key="1">
    <citation type="journal article" date="2007" name="Nature">
        <title>Evolution of genes and genomes on the Drosophila phylogeny.</title>
        <authorList>
            <consortium name="Drosophila 12 Genomes Consortium"/>
            <person name="Clark A.G."/>
            <person name="Eisen M.B."/>
            <person name="Smith D.R."/>
            <person name="Bergman C.M."/>
            <person name="Oliver B."/>
            <person name="Markow T.A."/>
            <person name="Kaufman T.C."/>
            <person name="Kellis M."/>
            <person name="Gelbart W."/>
            <person name="Iyer V.N."/>
            <person name="Pollard D.A."/>
            <person name="Sackton T.B."/>
            <person name="Larracuente A.M."/>
            <person name="Singh N.D."/>
            <person name="Abad J.P."/>
            <person name="Abt D.N."/>
            <person name="Adryan B."/>
            <person name="Aguade M."/>
            <person name="Akashi H."/>
            <person name="Anderson W.W."/>
            <person name="Aquadro C.F."/>
            <person name="Ardell D.H."/>
            <person name="Arguello R."/>
            <person name="Artieri C.G."/>
            <person name="Barbash D.A."/>
            <person name="Barker D."/>
            <person name="Barsanti P."/>
            <person name="Batterham P."/>
            <person name="Batzoglou S."/>
            <person name="Begun D."/>
            <person name="Bhutkar A."/>
            <person name="Blanco E."/>
            <person name="Bosak S.A."/>
            <person name="Bradley R.K."/>
            <person name="Brand A.D."/>
            <person name="Brent M.R."/>
            <person name="Brooks A.N."/>
            <person name="Brown R.H."/>
            <person name="Butlin R.K."/>
            <person name="Caggese C."/>
            <person name="Calvi B.R."/>
            <person name="Bernardo de Carvalho A."/>
            <person name="Caspi A."/>
            <person name="Castrezana S."/>
            <person name="Celniker S.E."/>
            <person name="Chang J.L."/>
            <person name="Chapple C."/>
            <person name="Chatterji S."/>
            <person name="Chinwalla A."/>
            <person name="Civetta A."/>
            <person name="Clifton S.W."/>
            <person name="Comeron J.M."/>
            <person name="Costello J.C."/>
            <person name="Coyne J.A."/>
            <person name="Daub J."/>
            <person name="David R.G."/>
            <person name="Delcher A.L."/>
            <person name="Delehaunty K."/>
            <person name="Do C.B."/>
            <person name="Ebling H."/>
            <person name="Edwards K."/>
            <person name="Eickbush T."/>
            <person name="Evans J.D."/>
            <person name="Filipski A."/>
            <person name="Findeiss S."/>
            <person name="Freyhult E."/>
            <person name="Fulton L."/>
            <person name="Fulton R."/>
            <person name="Garcia A.C."/>
            <person name="Gardiner A."/>
            <person name="Garfield D.A."/>
            <person name="Garvin B.E."/>
            <person name="Gibson G."/>
            <person name="Gilbert D."/>
            <person name="Gnerre S."/>
            <person name="Godfrey J."/>
            <person name="Good R."/>
            <person name="Gotea V."/>
            <person name="Gravely B."/>
            <person name="Greenberg A.J."/>
            <person name="Griffiths-Jones S."/>
            <person name="Gross S."/>
            <person name="Guigo R."/>
            <person name="Gustafson E.A."/>
            <person name="Haerty W."/>
            <person name="Hahn M.W."/>
            <person name="Halligan D.L."/>
            <person name="Halpern A.L."/>
            <person name="Halter G.M."/>
            <person name="Han M.V."/>
            <person name="Heger A."/>
            <person name="Hillier L."/>
            <person name="Hinrichs A.S."/>
            <person name="Holmes I."/>
            <person name="Hoskins R.A."/>
            <person name="Hubisz M.J."/>
            <person name="Hultmark D."/>
            <person name="Huntley M.A."/>
            <person name="Jaffe D.B."/>
            <person name="Jagadeeshan S."/>
            <person name="Jeck W.R."/>
            <person name="Johnson J."/>
            <person name="Jones C.D."/>
            <person name="Jordan W.C."/>
            <person name="Karpen G.H."/>
            <person name="Kataoka E."/>
            <person name="Keightley P.D."/>
            <person name="Kheradpour P."/>
            <person name="Kirkness E.F."/>
            <person name="Koerich L.B."/>
            <person name="Kristiansen K."/>
            <person name="Kudrna D."/>
            <person name="Kulathinal R.J."/>
            <person name="Kumar S."/>
            <person name="Kwok R."/>
            <person name="Lander E."/>
            <person name="Langley C.H."/>
            <person name="Lapoint R."/>
            <person name="Lazzaro B.P."/>
            <person name="Lee S.J."/>
            <person name="Levesque L."/>
            <person name="Li R."/>
            <person name="Lin C.F."/>
            <person name="Lin M.F."/>
            <person name="Lindblad-Toh K."/>
            <person name="Llopart A."/>
            <person name="Long M."/>
            <person name="Low L."/>
            <person name="Lozovsky E."/>
            <person name="Lu J."/>
            <person name="Luo M."/>
            <person name="Machado C.A."/>
            <person name="Makalowski W."/>
            <person name="Marzo M."/>
            <person name="Matsuda M."/>
            <person name="Matzkin L."/>
            <person name="McAllister B."/>
            <person name="McBride C.S."/>
            <person name="McKernan B."/>
            <person name="McKernan K."/>
            <person name="Mendez-Lago M."/>
            <person name="Minx P."/>
            <person name="Mollenhauer M.U."/>
            <person name="Montooth K."/>
            <person name="Mount S.M."/>
            <person name="Mu X."/>
            <person name="Myers E."/>
            <person name="Negre B."/>
            <person name="Newfeld S."/>
            <person name="Nielsen R."/>
            <person name="Noor M.A."/>
            <person name="O'Grady P."/>
            <person name="Pachter L."/>
            <person name="Papaceit M."/>
            <person name="Parisi M.J."/>
            <person name="Parisi M."/>
            <person name="Parts L."/>
            <person name="Pedersen J.S."/>
            <person name="Pesole G."/>
            <person name="Phillippy A.M."/>
            <person name="Ponting C.P."/>
            <person name="Pop M."/>
            <person name="Porcelli D."/>
            <person name="Powell J.R."/>
            <person name="Prohaska S."/>
            <person name="Pruitt K."/>
            <person name="Puig M."/>
            <person name="Quesneville H."/>
            <person name="Ram K.R."/>
            <person name="Rand D."/>
            <person name="Rasmussen M.D."/>
            <person name="Reed L.K."/>
            <person name="Reenan R."/>
            <person name="Reily A."/>
            <person name="Remington K.A."/>
            <person name="Rieger T.T."/>
            <person name="Ritchie M.G."/>
            <person name="Robin C."/>
            <person name="Rogers Y.H."/>
            <person name="Rohde C."/>
            <person name="Rozas J."/>
            <person name="Rubenfield M.J."/>
            <person name="Ruiz A."/>
            <person name="Russo S."/>
            <person name="Salzberg S.L."/>
            <person name="Sanchez-Gracia A."/>
            <person name="Saranga D.J."/>
            <person name="Sato H."/>
            <person name="Schaeffer S.W."/>
            <person name="Schatz M.C."/>
            <person name="Schlenke T."/>
            <person name="Schwartz R."/>
            <person name="Segarra C."/>
            <person name="Singh R.S."/>
            <person name="Sirot L."/>
            <person name="Sirota M."/>
            <person name="Sisneros N.B."/>
            <person name="Smith C.D."/>
            <person name="Smith T.F."/>
            <person name="Spieth J."/>
            <person name="Stage D.E."/>
            <person name="Stark A."/>
            <person name="Stephan W."/>
            <person name="Strausberg R.L."/>
            <person name="Strempel S."/>
            <person name="Sturgill D."/>
            <person name="Sutton G."/>
            <person name="Sutton G.G."/>
            <person name="Tao W."/>
            <person name="Teichmann S."/>
            <person name="Tobari Y.N."/>
            <person name="Tomimura Y."/>
            <person name="Tsolas J.M."/>
            <person name="Valente V.L."/>
            <person name="Venter E."/>
            <person name="Venter J.C."/>
            <person name="Vicario S."/>
            <person name="Vieira F.G."/>
            <person name="Vilella A.J."/>
            <person name="Villasante A."/>
            <person name="Walenz B."/>
            <person name="Wang J."/>
            <person name="Wasserman M."/>
            <person name="Watts T."/>
            <person name="Wilson D."/>
            <person name="Wilson R.K."/>
            <person name="Wing R.A."/>
            <person name="Wolfner M.F."/>
            <person name="Wong A."/>
            <person name="Wong G.K."/>
            <person name="Wu C.I."/>
            <person name="Wu G."/>
            <person name="Yamamoto D."/>
            <person name="Yang H.P."/>
            <person name="Yang S.P."/>
            <person name="Yorke J.A."/>
            <person name="Yoshida K."/>
            <person name="Zdobnov E."/>
            <person name="Zhang P."/>
            <person name="Zhang Y."/>
            <person name="Zimin A.V."/>
            <person name="Baldwin J."/>
            <person name="Abdouelleil A."/>
            <person name="Abdulkadir J."/>
            <person name="Abebe A."/>
            <person name="Abera B."/>
            <person name="Abreu J."/>
            <person name="Acer S.C."/>
            <person name="Aftuck L."/>
            <person name="Alexander A."/>
            <person name="An P."/>
            <person name="Anderson E."/>
            <person name="Anderson S."/>
            <person name="Arachi H."/>
            <person name="Azer M."/>
            <person name="Bachantsang P."/>
            <person name="Barry A."/>
            <person name="Bayul T."/>
            <person name="Berlin A."/>
            <person name="Bessette D."/>
            <person name="Bloom T."/>
            <person name="Blye J."/>
            <person name="Boguslavskiy L."/>
            <person name="Bonnet C."/>
            <person name="Boukhgalter B."/>
            <person name="Bourzgui I."/>
            <person name="Brown A."/>
            <person name="Cahill P."/>
            <person name="Channer S."/>
            <person name="Cheshatsang Y."/>
            <person name="Chuda L."/>
            <person name="Citroen M."/>
            <person name="Collymore A."/>
            <person name="Cooke P."/>
            <person name="Costello M."/>
            <person name="D'Aco K."/>
            <person name="Daza R."/>
            <person name="De Haan G."/>
            <person name="DeGray S."/>
            <person name="DeMaso C."/>
            <person name="Dhargay N."/>
            <person name="Dooley K."/>
            <person name="Dooley E."/>
            <person name="Doricent M."/>
            <person name="Dorje P."/>
            <person name="Dorjee K."/>
            <person name="Dupes A."/>
            <person name="Elong R."/>
            <person name="Falk J."/>
            <person name="Farina A."/>
            <person name="Faro S."/>
            <person name="Ferguson D."/>
            <person name="Fisher S."/>
            <person name="Foley C.D."/>
            <person name="Franke A."/>
            <person name="Friedrich D."/>
            <person name="Gadbois L."/>
            <person name="Gearin G."/>
            <person name="Gearin C.R."/>
            <person name="Giannoukos G."/>
            <person name="Goode T."/>
            <person name="Graham J."/>
            <person name="Grandbois E."/>
            <person name="Grewal S."/>
            <person name="Gyaltsen K."/>
            <person name="Hafez N."/>
            <person name="Hagos B."/>
            <person name="Hall J."/>
            <person name="Henson C."/>
            <person name="Hollinger A."/>
            <person name="Honan T."/>
            <person name="Huard M.D."/>
            <person name="Hughes L."/>
            <person name="Hurhula B."/>
            <person name="Husby M.E."/>
            <person name="Kamat A."/>
            <person name="Kanga B."/>
            <person name="Kashin S."/>
            <person name="Khazanovich D."/>
            <person name="Kisner P."/>
            <person name="Lance K."/>
            <person name="Lara M."/>
            <person name="Lee W."/>
            <person name="Lennon N."/>
            <person name="Letendre F."/>
            <person name="LeVine R."/>
            <person name="Lipovsky A."/>
            <person name="Liu X."/>
            <person name="Liu J."/>
            <person name="Liu S."/>
            <person name="Lokyitsang T."/>
            <person name="Lokyitsang Y."/>
            <person name="Lubonja R."/>
            <person name="Lui A."/>
            <person name="MacDonald P."/>
            <person name="Magnisalis V."/>
            <person name="Maru K."/>
            <person name="Matthews C."/>
            <person name="McCusker W."/>
            <person name="McDonough S."/>
            <person name="Mehta T."/>
            <person name="Meldrim J."/>
            <person name="Meneus L."/>
            <person name="Mihai O."/>
            <person name="Mihalev A."/>
            <person name="Mihova T."/>
            <person name="Mittelman R."/>
            <person name="Mlenga V."/>
            <person name="Montmayeur A."/>
            <person name="Mulrain L."/>
            <person name="Navidi A."/>
            <person name="Naylor J."/>
            <person name="Negash T."/>
            <person name="Nguyen T."/>
            <person name="Nguyen N."/>
            <person name="Nicol R."/>
            <person name="Norbu C."/>
            <person name="Norbu N."/>
            <person name="Novod N."/>
            <person name="O'Neill B."/>
            <person name="Osman S."/>
            <person name="Markiewicz E."/>
            <person name="Oyono O.L."/>
            <person name="Patti C."/>
            <person name="Phunkhang P."/>
            <person name="Pierre F."/>
            <person name="Priest M."/>
            <person name="Raghuraman S."/>
            <person name="Rege F."/>
            <person name="Reyes R."/>
            <person name="Rise C."/>
            <person name="Rogov P."/>
            <person name="Ross K."/>
            <person name="Ryan E."/>
            <person name="Settipalli S."/>
            <person name="Shea T."/>
            <person name="Sherpa N."/>
            <person name="Shi L."/>
            <person name="Shih D."/>
            <person name="Sparrow T."/>
            <person name="Spaulding J."/>
            <person name="Stalker J."/>
            <person name="Stange-Thomann N."/>
            <person name="Stavropoulos S."/>
            <person name="Stone C."/>
            <person name="Strader C."/>
            <person name="Tesfaye S."/>
            <person name="Thomson T."/>
            <person name="Thoulutsang Y."/>
            <person name="Thoulutsang D."/>
            <person name="Topham K."/>
            <person name="Topping I."/>
            <person name="Tsamla T."/>
            <person name="Vassiliev H."/>
            <person name="Vo A."/>
            <person name="Wangchuk T."/>
            <person name="Wangdi T."/>
            <person name="Weiand M."/>
            <person name="Wilkinson J."/>
            <person name="Wilson A."/>
            <person name="Yadav S."/>
            <person name="Young G."/>
            <person name="Yu Q."/>
            <person name="Zembek L."/>
            <person name="Zhong D."/>
            <person name="Zimmer A."/>
            <person name="Zwirko Z."/>
            <person name="Jaffe D.B."/>
            <person name="Alvarez P."/>
            <person name="Brockman W."/>
            <person name="Butler J."/>
            <person name="Chin C."/>
            <person name="Gnerre S."/>
            <person name="Grabherr M."/>
            <person name="Kleber M."/>
            <person name="Mauceli E."/>
            <person name="MacCallum I."/>
        </authorList>
    </citation>
    <scope>NUCLEOTIDE SEQUENCE [LARGE SCALE GENOMIC DNA]</scope>
    <source>
        <strain evidence="2">MSH-3 / Tucson 14011-0111.49</strain>
    </source>
</reference>
<dbReference type="HOGENOM" id="CLU_3034574_0_0_1"/>
<evidence type="ECO:0000313" key="2">
    <source>
        <dbReference type="Proteomes" id="UP000008744"/>
    </source>
</evidence>
<gene>
    <name evidence="1" type="primary">Dper\GL26187</name>
    <name evidence="1" type="ORF">Dper_GL26187</name>
</gene>
<evidence type="ECO:0000313" key="1">
    <source>
        <dbReference type="EMBL" id="EDW37300.1"/>
    </source>
</evidence>
<keyword evidence="2" id="KW-1185">Reference proteome</keyword>
<dbReference type="AlphaFoldDB" id="B4GKY4"/>
<dbReference type="OMA" id="WKGYGYD"/>
<proteinExistence type="predicted"/>
<organism evidence="2">
    <name type="scientific">Drosophila persimilis</name>
    <name type="common">Fruit fly</name>
    <dbReference type="NCBI Taxonomy" id="7234"/>
    <lineage>
        <taxon>Eukaryota</taxon>
        <taxon>Metazoa</taxon>
        <taxon>Ecdysozoa</taxon>
        <taxon>Arthropoda</taxon>
        <taxon>Hexapoda</taxon>
        <taxon>Insecta</taxon>
        <taxon>Pterygota</taxon>
        <taxon>Neoptera</taxon>
        <taxon>Endopterygota</taxon>
        <taxon>Diptera</taxon>
        <taxon>Brachycera</taxon>
        <taxon>Muscomorpha</taxon>
        <taxon>Ephydroidea</taxon>
        <taxon>Drosophilidae</taxon>
        <taxon>Drosophila</taxon>
        <taxon>Sophophora</taxon>
    </lineage>
</organism>
<accession>B4GKY4</accession>
<sequence length="55" mass="6079">MEANGGKVTAFAVLFENSECWKGYGYDCDCDYSAFKDVESHTHLRPLPSSVASLM</sequence>
<protein>
    <submittedName>
        <fullName evidence="1">GL26187</fullName>
    </submittedName>
</protein>